<accession>A0A4S8LEC0</accession>
<dbReference type="InterPro" id="IPR054471">
    <property type="entry name" value="GPIID_WHD"/>
</dbReference>
<feature type="repeat" description="ANK" evidence="2">
    <location>
        <begin position="547"/>
        <end position="579"/>
    </location>
</feature>
<gene>
    <name evidence="5" type="ORF">K435DRAFT_867584</name>
</gene>
<dbReference type="PANTHER" id="PTHR10039:SF16">
    <property type="entry name" value="GPI INOSITOL-DEACYLASE"/>
    <property type="match status" value="1"/>
</dbReference>
<feature type="domain" description="Nephrocystin 3-like N-terminal" evidence="4">
    <location>
        <begin position="78"/>
        <end position="238"/>
    </location>
</feature>
<dbReference type="SUPFAM" id="SSF48403">
    <property type="entry name" value="Ankyrin repeat"/>
    <property type="match status" value="1"/>
</dbReference>
<dbReference type="InterPro" id="IPR036770">
    <property type="entry name" value="Ankyrin_rpt-contain_sf"/>
</dbReference>
<dbReference type="Pfam" id="PF00023">
    <property type="entry name" value="Ank"/>
    <property type="match status" value="1"/>
</dbReference>
<dbReference type="InterPro" id="IPR056884">
    <property type="entry name" value="NPHP3-like_N"/>
</dbReference>
<dbReference type="Gene3D" id="1.25.40.20">
    <property type="entry name" value="Ankyrin repeat-containing domain"/>
    <property type="match status" value="1"/>
</dbReference>
<keyword evidence="6" id="KW-1185">Reference proteome</keyword>
<feature type="non-terminal residue" evidence="5">
    <location>
        <position position="589"/>
    </location>
</feature>
<sequence length="589" mass="66530">MSDSNLNSSPGNNNGHQTASEFFRDSYGHTFNATVNNVGRDQVHYHMSDTKIQDIRKWISAPDPSTNFVAACNKMTEGTGLWFVNDGNFQEWKNQGGLFWLQGKAGSGKTFLCTTAIKTLKNSGNPVFYFYFDSLDSSQSKTEYEGLVASLLTQIGTHSAYDHTYLESLYKDNQEGHTKVPAHDMKITIQETLKKCPKTQATYIFLDAMDECRNDNPVKSLVQDLLLLQNIHIFVTSRHSGLDLRQAVHTGWNISLDSLGRNEDISVHINKALTSNESFKGLEEEIQAELLKNADGQIRWALKTLPKTLEEIYAHALENIHKDHRDKAKCLLQWILFSYQPLTIKNAMEVLAIDPKKQAVNDYRDDLSENNLYKIISSTIVVITRDDYYGKKVQLAHPSVKEFLSVERESQSSSRIYVEEKLAHEVIAQSCIIYLMHIVQVESVQMVYANFPLRWYAVDYWAMHVEKVENLDGEMTKFVVRFLKFENDLLNEILGWDEQNFLREGYASNKSSDLALYHTCRRGMGKGVIVRLLLTDVGADMNAQGGEYGSVLQAAAYGNNKRIVELLVDAGADVNAQGGRYGNALQAAV</sequence>
<dbReference type="PROSITE" id="PS50297">
    <property type="entry name" value="ANK_REP_REGION"/>
    <property type="match status" value="1"/>
</dbReference>
<evidence type="ECO:0000256" key="1">
    <source>
        <dbReference type="ARBA" id="ARBA00022737"/>
    </source>
</evidence>
<name>A0A4S8LEC0_DENBC</name>
<proteinExistence type="predicted"/>
<dbReference type="SUPFAM" id="SSF52540">
    <property type="entry name" value="P-loop containing nucleoside triphosphate hydrolases"/>
    <property type="match status" value="1"/>
</dbReference>
<evidence type="ECO:0000259" key="4">
    <source>
        <dbReference type="Pfam" id="PF24883"/>
    </source>
</evidence>
<evidence type="ECO:0000259" key="3">
    <source>
        <dbReference type="Pfam" id="PF22939"/>
    </source>
</evidence>
<dbReference type="PROSITE" id="PS50088">
    <property type="entry name" value="ANK_REPEAT"/>
    <property type="match status" value="1"/>
</dbReference>
<dbReference type="Proteomes" id="UP000297245">
    <property type="component" value="Unassembled WGS sequence"/>
</dbReference>
<organism evidence="5 6">
    <name type="scientific">Dendrothele bispora (strain CBS 962.96)</name>
    <dbReference type="NCBI Taxonomy" id="1314807"/>
    <lineage>
        <taxon>Eukaryota</taxon>
        <taxon>Fungi</taxon>
        <taxon>Dikarya</taxon>
        <taxon>Basidiomycota</taxon>
        <taxon>Agaricomycotina</taxon>
        <taxon>Agaricomycetes</taxon>
        <taxon>Agaricomycetidae</taxon>
        <taxon>Agaricales</taxon>
        <taxon>Agaricales incertae sedis</taxon>
        <taxon>Dendrothele</taxon>
    </lineage>
</organism>
<dbReference type="InterPro" id="IPR002110">
    <property type="entry name" value="Ankyrin_rpt"/>
</dbReference>
<feature type="domain" description="GPI inositol-deacylase winged helix" evidence="3">
    <location>
        <begin position="324"/>
        <end position="407"/>
    </location>
</feature>
<keyword evidence="2" id="KW-0040">ANK repeat</keyword>
<dbReference type="Pfam" id="PF22939">
    <property type="entry name" value="WHD_GPIID"/>
    <property type="match status" value="1"/>
</dbReference>
<evidence type="ECO:0000313" key="6">
    <source>
        <dbReference type="Proteomes" id="UP000297245"/>
    </source>
</evidence>
<evidence type="ECO:0000313" key="5">
    <source>
        <dbReference type="EMBL" id="THU87131.1"/>
    </source>
</evidence>
<dbReference type="Pfam" id="PF24883">
    <property type="entry name" value="NPHP3_N"/>
    <property type="match status" value="1"/>
</dbReference>
<evidence type="ECO:0000256" key="2">
    <source>
        <dbReference type="PROSITE-ProRule" id="PRU00023"/>
    </source>
</evidence>
<keyword evidence="1" id="KW-0677">Repeat</keyword>
<dbReference type="EMBL" id="ML179463">
    <property type="protein sequence ID" value="THU87131.1"/>
    <property type="molecule type" value="Genomic_DNA"/>
</dbReference>
<reference evidence="5 6" key="1">
    <citation type="journal article" date="2019" name="Nat. Ecol. Evol.">
        <title>Megaphylogeny resolves global patterns of mushroom evolution.</title>
        <authorList>
            <person name="Varga T."/>
            <person name="Krizsan K."/>
            <person name="Foldi C."/>
            <person name="Dima B."/>
            <person name="Sanchez-Garcia M."/>
            <person name="Sanchez-Ramirez S."/>
            <person name="Szollosi G.J."/>
            <person name="Szarkandi J.G."/>
            <person name="Papp V."/>
            <person name="Albert L."/>
            <person name="Andreopoulos W."/>
            <person name="Angelini C."/>
            <person name="Antonin V."/>
            <person name="Barry K.W."/>
            <person name="Bougher N.L."/>
            <person name="Buchanan P."/>
            <person name="Buyck B."/>
            <person name="Bense V."/>
            <person name="Catcheside P."/>
            <person name="Chovatia M."/>
            <person name="Cooper J."/>
            <person name="Damon W."/>
            <person name="Desjardin D."/>
            <person name="Finy P."/>
            <person name="Geml J."/>
            <person name="Haridas S."/>
            <person name="Hughes K."/>
            <person name="Justo A."/>
            <person name="Karasinski D."/>
            <person name="Kautmanova I."/>
            <person name="Kiss B."/>
            <person name="Kocsube S."/>
            <person name="Kotiranta H."/>
            <person name="LaButti K.M."/>
            <person name="Lechner B.E."/>
            <person name="Liimatainen K."/>
            <person name="Lipzen A."/>
            <person name="Lukacs Z."/>
            <person name="Mihaltcheva S."/>
            <person name="Morgado L.N."/>
            <person name="Niskanen T."/>
            <person name="Noordeloos M.E."/>
            <person name="Ohm R.A."/>
            <person name="Ortiz-Santana B."/>
            <person name="Ovrebo C."/>
            <person name="Racz N."/>
            <person name="Riley R."/>
            <person name="Savchenko A."/>
            <person name="Shiryaev A."/>
            <person name="Soop K."/>
            <person name="Spirin V."/>
            <person name="Szebenyi C."/>
            <person name="Tomsovsky M."/>
            <person name="Tulloss R.E."/>
            <person name="Uehling J."/>
            <person name="Grigoriev I.V."/>
            <person name="Vagvolgyi C."/>
            <person name="Papp T."/>
            <person name="Martin F.M."/>
            <person name="Miettinen O."/>
            <person name="Hibbett D.S."/>
            <person name="Nagy L.G."/>
        </authorList>
    </citation>
    <scope>NUCLEOTIDE SEQUENCE [LARGE SCALE GENOMIC DNA]</scope>
    <source>
        <strain evidence="5 6">CBS 962.96</strain>
    </source>
</reference>
<dbReference type="PANTHER" id="PTHR10039">
    <property type="entry name" value="AMELOGENIN"/>
    <property type="match status" value="1"/>
</dbReference>
<dbReference type="OrthoDB" id="7464126at2759"/>
<dbReference type="AlphaFoldDB" id="A0A4S8LEC0"/>
<dbReference type="Gene3D" id="3.40.50.300">
    <property type="entry name" value="P-loop containing nucleotide triphosphate hydrolases"/>
    <property type="match status" value="1"/>
</dbReference>
<protein>
    <submittedName>
        <fullName evidence="5">Uncharacterized protein</fullName>
    </submittedName>
</protein>
<dbReference type="InterPro" id="IPR027417">
    <property type="entry name" value="P-loop_NTPase"/>
</dbReference>